<dbReference type="PROSITE" id="PS50231">
    <property type="entry name" value="RICIN_B_LECTIN"/>
    <property type="match status" value="1"/>
</dbReference>
<dbReference type="Gene3D" id="2.80.10.50">
    <property type="match status" value="2"/>
</dbReference>
<evidence type="ECO:0000313" key="4">
    <source>
        <dbReference type="Proteomes" id="UP000007148"/>
    </source>
</evidence>
<dbReference type="InParanoid" id="G4T7R5"/>
<sequence>MRAIVYAGFAALLGQAFAQTPTYQGQLLIQPVASNSKCLQSQNGKNNGSPIILADCNGSMDQLFTFQNGQVTMYGGSMCLDVTDGVNADGTKLQIWQCYQGSANQAFYYNSWDYTLSWNGKGKCVDLTDWSLASGNRIQVWSCSQNNQNQLWHVGYMASALPQKSQNGQSGQNNCGTGAAKDNCQTLWINSMDDFCLWGPPNKANVGDAERDMVTYCTKPGHGGRIMPAGTLKGVHFVKTKDYVQITGVGDFTKINVKNKDEGGELDNHGADGKGNPIGGLVYGNSFGQNLQYHEWTEFLSYNEFCIRACIGPNARNHCFNEYDEMGCTFNMPANYDKGIFESCQGEDSLPVGLYGTSRWHQGVKPTPAPHPVPPSSSCVRTSTVGLGY</sequence>
<dbReference type="Pfam" id="PF00652">
    <property type="entry name" value="Ricin_B_lectin"/>
    <property type="match status" value="1"/>
</dbReference>
<evidence type="ECO:0000256" key="1">
    <source>
        <dbReference type="SAM" id="SignalP"/>
    </source>
</evidence>
<keyword evidence="4" id="KW-1185">Reference proteome</keyword>
<dbReference type="CDD" id="cd00161">
    <property type="entry name" value="beta-trefoil_Ricin-like"/>
    <property type="match status" value="1"/>
</dbReference>
<reference evidence="3 4" key="1">
    <citation type="journal article" date="2011" name="PLoS Pathog.">
        <title>Endophytic Life Strategies Decoded by Genome and Transcriptome Analyses of the Mutualistic Root Symbiont Piriformospora indica.</title>
        <authorList>
            <person name="Zuccaro A."/>
            <person name="Lahrmann U."/>
            <person name="Guldener U."/>
            <person name="Langen G."/>
            <person name="Pfiffi S."/>
            <person name="Biedenkopf D."/>
            <person name="Wong P."/>
            <person name="Samans B."/>
            <person name="Grimm C."/>
            <person name="Basiewicz M."/>
            <person name="Murat C."/>
            <person name="Martin F."/>
            <person name="Kogel K.H."/>
        </authorList>
    </citation>
    <scope>NUCLEOTIDE SEQUENCE [LARGE SCALE GENOMIC DNA]</scope>
    <source>
        <strain evidence="3 4">DSM 11827</strain>
    </source>
</reference>
<dbReference type="AlphaFoldDB" id="G4T7R5"/>
<dbReference type="EMBL" id="CAFZ01000013">
    <property type="protein sequence ID" value="CCA67412.1"/>
    <property type="molecule type" value="Genomic_DNA"/>
</dbReference>
<dbReference type="OMA" id="HEWTEFL"/>
<keyword evidence="1" id="KW-0732">Signal</keyword>
<gene>
    <name evidence="3" type="ORF">PIIN_01243</name>
</gene>
<evidence type="ECO:0000259" key="2">
    <source>
        <dbReference type="SMART" id="SM00458"/>
    </source>
</evidence>
<feature type="signal peptide" evidence="1">
    <location>
        <begin position="1"/>
        <end position="18"/>
    </location>
</feature>
<name>G4T7R5_SERID</name>
<dbReference type="SUPFAM" id="SSF50370">
    <property type="entry name" value="Ricin B-like lectins"/>
    <property type="match status" value="1"/>
</dbReference>
<dbReference type="SMART" id="SM00458">
    <property type="entry name" value="RICIN"/>
    <property type="match status" value="1"/>
</dbReference>
<feature type="domain" description="Ricin B lectin" evidence="2">
    <location>
        <begin position="24"/>
        <end position="155"/>
    </location>
</feature>
<evidence type="ECO:0000313" key="3">
    <source>
        <dbReference type="EMBL" id="CCA67412.1"/>
    </source>
</evidence>
<organism evidence="3 4">
    <name type="scientific">Serendipita indica (strain DSM 11827)</name>
    <name type="common">Root endophyte fungus</name>
    <name type="synonym">Piriformospora indica</name>
    <dbReference type="NCBI Taxonomy" id="1109443"/>
    <lineage>
        <taxon>Eukaryota</taxon>
        <taxon>Fungi</taxon>
        <taxon>Dikarya</taxon>
        <taxon>Basidiomycota</taxon>
        <taxon>Agaricomycotina</taxon>
        <taxon>Agaricomycetes</taxon>
        <taxon>Sebacinales</taxon>
        <taxon>Serendipitaceae</taxon>
        <taxon>Serendipita</taxon>
    </lineage>
</organism>
<accession>G4T7R5</accession>
<dbReference type="InterPro" id="IPR035992">
    <property type="entry name" value="Ricin_B-like_lectins"/>
</dbReference>
<dbReference type="OrthoDB" id="2564904at2759"/>
<comment type="caution">
    <text evidence="3">The sequence shown here is derived from an EMBL/GenBank/DDBJ whole genome shotgun (WGS) entry which is preliminary data.</text>
</comment>
<dbReference type="STRING" id="1109443.G4T7R5"/>
<dbReference type="InterPro" id="IPR000772">
    <property type="entry name" value="Ricin_B_lectin"/>
</dbReference>
<dbReference type="eggNOG" id="ENOG502RYV0">
    <property type="taxonomic scope" value="Eukaryota"/>
</dbReference>
<protein>
    <recommendedName>
        <fullName evidence="2">Ricin B lectin domain-containing protein</fullName>
    </recommendedName>
</protein>
<dbReference type="HOGENOM" id="CLU_670875_0_0_1"/>
<dbReference type="Proteomes" id="UP000007148">
    <property type="component" value="Unassembled WGS sequence"/>
</dbReference>
<proteinExistence type="predicted"/>
<feature type="chain" id="PRO_5003468266" description="Ricin B lectin domain-containing protein" evidence="1">
    <location>
        <begin position="19"/>
        <end position="389"/>
    </location>
</feature>